<name>X1PQY4_9ZZZZ</name>
<comment type="caution">
    <text evidence="1">The sequence shown here is derived from an EMBL/GenBank/DDBJ whole genome shotgun (WGS) entry which is preliminary data.</text>
</comment>
<protein>
    <submittedName>
        <fullName evidence="1">Uncharacterized protein</fullName>
    </submittedName>
</protein>
<evidence type="ECO:0000313" key="1">
    <source>
        <dbReference type="EMBL" id="GAI58243.1"/>
    </source>
</evidence>
<gene>
    <name evidence="1" type="ORF">S06H3_53756</name>
</gene>
<proteinExistence type="predicted"/>
<sequence>IVVPAHRLPERQNFNQATTLVDGEPRDFWGDLLEKILILEPTATTGAKWGNRFATTPEAEPLEINSPTDKDLPWGVVQKSSCPNGVHVRSVAVADVLIHVHDGLSENVAYPTHQPHPVGELDVTKVTVWEKRSQGAVPQTLRFQRTTPSQFHLVVADKWLEAVKRFSLAIVSHVKNVQMDV</sequence>
<organism evidence="1">
    <name type="scientific">marine sediment metagenome</name>
    <dbReference type="NCBI Taxonomy" id="412755"/>
    <lineage>
        <taxon>unclassified sequences</taxon>
        <taxon>metagenomes</taxon>
        <taxon>ecological metagenomes</taxon>
    </lineage>
</organism>
<accession>X1PQY4</accession>
<dbReference type="EMBL" id="BARV01034306">
    <property type="protein sequence ID" value="GAI58243.1"/>
    <property type="molecule type" value="Genomic_DNA"/>
</dbReference>
<feature type="non-terminal residue" evidence="1">
    <location>
        <position position="1"/>
    </location>
</feature>
<dbReference type="AlphaFoldDB" id="X1PQY4"/>
<reference evidence="1" key="1">
    <citation type="journal article" date="2014" name="Front. Microbiol.">
        <title>High frequency of phylogenetically diverse reductive dehalogenase-homologous genes in deep subseafloor sedimentary metagenomes.</title>
        <authorList>
            <person name="Kawai M."/>
            <person name="Futagami T."/>
            <person name="Toyoda A."/>
            <person name="Takaki Y."/>
            <person name="Nishi S."/>
            <person name="Hori S."/>
            <person name="Arai W."/>
            <person name="Tsubouchi T."/>
            <person name="Morono Y."/>
            <person name="Uchiyama I."/>
            <person name="Ito T."/>
            <person name="Fujiyama A."/>
            <person name="Inagaki F."/>
            <person name="Takami H."/>
        </authorList>
    </citation>
    <scope>NUCLEOTIDE SEQUENCE</scope>
    <source>
        <strain evidence="1">Expedition CK06-06</strain>
    </source>
</reference>